<dbReference type="HOGENOM" id="CLU_020579_0_0_0"/>
<evidence type="ECO:0000259" key="9">
    <source>
        <dbReference type="PROSITE" id="PS51202"/>
    </source>
</evidence>
<feature type="domain" description="RCK C-terminal" evidence="9">
    <location>
        <begin position="668"/>
        <end position="756"/>
    </location>
</feature>
<feature type="transmembrane region" description="Helical" evidence="8">
    <location>
        <begin position="427"/>
        <end position="445"/>
    </location>
</feature>
<dbReference type="InterPro" id="IPR038770">
    <property type="entry name" value="Na+/solute_symporter_sf"/>
</dbReference>
<dbReference type="PANTHER" id="PTHR42751:SF3">
    <property type="entry name" value="SODIUM_GLUTAMATE SYMPORTER"/>
    <property type="match status" value="1"/>
</dbReference>
<evidence type="ECO:0000256" key="8">
    <source>
        <dbReference type="SAM" id="Phobius"/>
    </source>
</evidence>
<dbReference type="GO" id="GO:0008324">
    <property type="term" value="F:monoatomic cation transmembrane transporter activity"/>
    <property type="evidence" value="ECO:0007669"/>
    <property type="project" value="InterPro"/>
</dbReference>
<dbReference type="Pfam" id="PF00999">
    <property type="entry name" value="Na_H_Exchanger"/>
    <property type="match status" value="1"/>
</dbReference>
<evidence type="ECO:0000313" key="10">
    <source>
        <dbReference type="EMBL" id="ACB77845.1"/>
    </source>
</evidence>
<evidence type="ECO:0000256" key="5">
    <source>
        <dbReference type="ARBA" id="ARBA00022692"/>
    </source>
</evidence>
<dbReference type="GO" id="GO:0015297">
    <property type="term" value="F:antiporter activity"/>
    <property type="evidence" value="ECO:0007669"/>
    <property type="project" value="InterPro"/>
</dbReference>
<dbReference type="GO" id="GO:0016020">
    <property type="term" value="C:membrane"/>
    <property type="evidence" value="ECO:0007669"/>
    <property type="project" value="UniProtKB-SubCell"/>
</dbReference>
<feature type="transmembrane region" description="Helical" evidence="8">
    <location>
        <begin position="465"/>
        <end position="492"/>
    </location>
</feature>
<dbReference type="OrthoDB" id="9781411at2"/>
<keyword evidence="6 8" id="KW-1133">Transmembrane helix</keyword>
<keyword evidence="7 8" id="KW-0472">Membrane</keyword>
<gene>
    <name evidence="10" type="ordered locus">Oter_4574</name>
</gene>
<dbReference type="RefSeq" id="WP_012377359.1">
    <property type="nucleotide sequence ID" value="NC_010571.1"/>
</dbReference>
<feature type="transmembrane region" description="Helical" evidence="8">
    <location>
        <begin position="58"/>
        <end position="77"/>
    </location>
</feature>
<feature type="transmembrane region" description="Helical" evidence="8">
    <location>
        <begin position="150"/>
        <end position="169"/>
    </location>
</feature>
<feature type="transmembrane region" description="Helical" evidence="8">
    <location>
        <begin position="224"/>
        <end position="251"/>
    </location>
</feature>
<evidence type="ECO:0000256" key="7">
    <source>
        <dbReference type="ARBA" id="ARBA00023136"/>
    </source>
</evidence>
<dbReference type="GO" id="GO:0006813">
    <property type="term" value="P:potassium ion transport"/>
    <property type="evidence" value="ECO:0007669"/>
    <property type="project" value="UniProtKB-KW"/>
</dbReference>
<dbReference type="KEGG" id="ote:Oter_4574"/>
<keyword evidence="4" id="KW-0630">Potassium</keyword>
<evidence type="ECO:0000313" key="11">
    <source>
        <dbReference type="Proteomes" id="UP000007013"/>
    </source>
</evidence>
<keyword evidence="4" id="KW-0406">Ion transport</keyword>
<feature type="transmembrane region" description="Helical" evidence="8">
    <location>
        <begin position="534"/>
        <end position="555"/>
    </location>
</feature>
<dbReference type="GO" id="GO:1902600">
    <property type="term" value="P:proton transmembrane transport"/>
    <property type="evidence" value="ECO:0007669"/>
    <property type="project" value="InterPro"/>
</dbReference>
<keyword evidence="11" id="KW-1185">Reference proteome</keyword>
<accession>B1ZQU7</accession>
<feature type="transmembrane region" description="Helical" evidence="8">
    <location>
        <begin position="355"/>
        <end position="375"/>
    </location>
</feature>
<comment type="subcellular location">
    <subcellularLocation>
        <location evidence="1">Membrane</location>
        <topology evidence="1">Multi-pass membrane protein</topology>
    </subcellularLocation>
</comment>
<name>B1ZQU7_OPITP</name>
<comment type="similarity">
    <text evidence="2">Belongs to the monovalent cation:proton antiporter 2 (CPA2) transporter (TC 2.A.37) family.</text>
</comment>
<dbReference type="PANTHER" id="PTHR42751">
    <property type="entry name" value="SODIUM/HYDROGEN EXCHANGER FAMILY/TRKA DOMAIN PROTEIN"/>
    <property type="match status" value="1"/>
</dbReference>
<evidence type="ECO:0000256" key="6">
    <source>
        <dbReference type="ARBA" id="ARBA00022989"/>
    </source>
</evidence>
<keyword evidence="3" id="KW-0813">Transport</keyword>
<evidence type="ECO:0000256" key="2">
    <source>
        <dbReference type="ARBA" id="ARBA00005551"/>
    </source>
</evidence>
<dbReference type="eggNOG" id="COG0490">
    <property type="taxonomic scope" value="Bacteria"/>
</dbReference>
<dbReference type="STRING" id="452637.Oter_4574"/>
<dbReference type="AlphaFoldDB" id="B1ZQU7"/>
<dbReference type="EMBL" id="CP001032">
    <property type="protein sequence ID" value="ACB77845.1"/>
    <property type="molecule type" value="Genomic_DNA"/>
</dbReference>
<reference evidence="10 11" key="1">
    <citation type="journal article" date="2011" name="J. Bacteriol.">
        <title>Genome sequence of the verrucomicrobium Opitutus terrae PB90-1, an abundant inhabitant of rice paddy soil ecosystems.</title>
        <authorList>
            <person name="van Passel M.W."/>
            <person name="Kant R."/>
            <person name="Palva A."/>
            <person name="Copeland A."/>
            <person name="Lucas S."/>
            <person name="Lapidus A."/>
            <person name="Glavina del Rio T."/>
            <person name="Pitluck S."/>
            <person name="Goltsman E."/>
            <person name="Clum A."/>
            <person name="Sun H."/>
            <person name="Schmutz J."/>
            <person name="Larimer F.W."/>
            <person name="Land M.L."/>
            <person name="Hauser L."/>
            <person name="Kyrpides N."/>
            <person name="Mikhailova N."/>
            <person name="Richardson P.P."/>
            <person name="Janssen P.H."/>
            <person name="de Vos W.M."/>
            <person name="Smidt H."/>
        </authorList>
    </citation>
    <scope>NUCLEOTIDE SEQUENCE [LARGE SCALE GENOMIC DNA]</scope>
    <source>
        <strain evidence="11">DSM 11246 / JCM 15787 / PB90-1</strain>
    </source>
</reference>
<keyword evidence="5 8" id="KW-0812">Transmembrane</keyword>
<dbReference type="InterPro" id="IPR006153">
    <property type="entry name" value="Cation/H_exchanger_TM"/>
</dbReference>
<dbReference type="PROSITE" id="PS51202">
    <property type="entry name" value="RCK_C"/>
    <property type="match status" value="2"/>
</dbReference>
<dbReference type="Pfam" id="PF02080">
    <property type="entry name" value="TrkA_C"/>
    <property type="match status" value="2"/>
</dbReference>
<keyword evidence="4" id="KW-0633">Potassium transport</keyword>
<organism evidence="10 11">
    <name type="scientific">Opitutus terrae (strain DSM 11246 / JCM 15787 / PB90-1)</name>
    <dbReference type="NCBI Taxonomy" id="452637"/>
    <lineage>
        <taxon>Bacteria</taxon>
        <taxon>Pseudomonadati</taxon>
        <taxon>Verrucomicrobiota</taxon>
        <taxon>Opitutia</taxon>
        <taxon>Opitutales</taxon>
        <taxon>Opitutaceae</taxon>
        <taxon>Opitutus</taxon>
    </lineage>
</organism>
<evidence type="ECO:0000256" key="3">
    <source>
        <dbReference type="ARBA" id="ARBA00022448"/>
    </source>
</evidence>
<dbReference type="Proteomes" id="UP000007013">
    <property type="component" value="Chromosome"/>
</dbReference>
<feature type="domain" description="RCK C-terminal" evidence="9">
    <location>
        <begin position="586"/>
        <end position="666"/>
    </location>
</feature>
<proteinExistence type="inferred from homology"/>
<dbReference type="InterPro" id="IPR036721">
    <property type="entry name" value="RCK_C_sf"/>
</dbReference>
<sequence>MESISLIQDLATLLLAAGVAGALCRRIGLSVIVGYLVAGILIGPHTPPFSLIVDEARIMALSQVGLVFLIFSIGLGLSLSKFGRMGAATLIATGIGAFLVLNLTQLLGLVIGWTPLQAMFVAAMLMVSSSAVIAKIVHELKLSHERSSQIALAITVLEDVVAVTMLTVLGSQTQAGASEGVGSLLGGLGAFVVLLVGAGLLFVPRLLRRLEARADPEMQTIIVAGVLCLLALAAAAAGYSTALGAFLFGALVAEIPQKRGVETSFAGIRDLFSSVFFVSIGMMIDVRLMLDVWPLTLGLAAFALIARPIAVGIAMVLVGMPPDEARRASLLLTPLGEFSFIIAQLGVSTAVLPSSFYPVAVGASILTVLATPLLGRHRDRILQLMDRWEPRWFKRTIDAYHGWMQQLRERPDTGLTWRLVRGRLVQIFLEVLFVSGVLIYSRQLLHAIQSSWVGERVEEGTLGYAFWGVITVVVLIPLLAIWRNCATVAMILGESIERRRLPRALVERSVKAFALLLMGYWLYAIVPHDALPRWGWLVVAGIAAVFVGVFSRRLVYWHSEWQSSMREVLADNRGNIDENRALARATLGESLSEWNLNLSEVVVPDTATYAGQTLAELSIPARTGCSVVEIERNGYPIPSPGPGLAVFAGDKLLLLGDAAQLASASKVLSAAQPRPHDAEGFEAAILETCRVSAHRAGQTLAELNIARRTGVRVVGIQRGEQRILNPTAQERLEEGDGLLVIGTLTKIREFRRWFAGTGEPRAAA</sequence>
<evidence type="ECO:0000256" key="1">
    <source>
        <dbReference type="ARBA" id="ARBA00004141"/>
    </source>
</evidence>
<feature type="transmembrane region" description="Helical" evidence="8">
    <location>
        <begin position="297"/>
        <end position="320"/>
    </location>
</feature>
<dbReference type="SUPFAM" id="SSF116726">
    <property type="entry name" value="TrkA C-terminal domain-like"/>
    <property type="match status" value="2"/>
</dbReference>
<feature type="transmembrane region" description="Helical" evidence="8">
    <location>
        <begin position="12"/>
        <end position="38"/>
    </location>
</feature>
<feature type="transmembrane region" description="Helical" evidence="8">
    <location>
        <begin position="181"/>
        <end position="203"/>
    </location>
</feature>
<feature type="transmembrane region" description="Helical" evidence="8">
    <location>
        <begin position="512"/>
        <end position="528"/>
    </location>
</feature>
<dbReference type="Gene3D" id="3.30.70.1450">
    <property type="entry name" value="Regulator of K+ conductance, C-terminal domain"/>
    <property type="match status" value="2"/>
</dbReference>
<feature type="transmembrane region" description="Helical" evidence="8">
    <location>
        <begin position="119"/>
        <end position="138"/>
    </location>
</feature>
<dbReference type="InterPro" id="IPR006037">
    <property type="entry name" value="RCK_C"/>
</dbReference>
<dbReference type="Gene3D" id="1.20.1530.20">
    <property type="match status" value="1"/>
</dbReference>
<dbReference type="eggNOG" id="COG0475">
    <property type="taxonomic scope" value="Bacteria"/>
</dbReference>
<protein>
    <submittedName>
        <fullName evidence="10">Sodium/hydrogen exchanger</fullName>
    </submittedName>
</protein>
<evidence type="ECO:0000256" key="4">
    <source>
        <dbReference type="ARBA" id="ARBA00022538"/>
    </source>
</evidence>
<feature type="transmembrane region" description="Helical" evidence="8">
    <location>
        <begin position="89"/>
        <end position="113"/>
    </location>
</feature>